<protein>
    <submittedName>
        <fullName evidence="2">NTF2 fold immunity protein</fullName>
    </submittedName>
</protein>
<proteinExistence type="predicted"/>
<dbReference type="RefSeq" id="WP_313980046.1">
    <property type="nucleotide sequence ID" value="NZ_JASJOS010000006.1"/>
</dbReference>
<dbReference type="AlphaFoldDB" id="A0AAE3QQS7"/>
<sequence>MKLPLFLLCFLSVFINWHCQSKHTTLGEEYARKFLTDVQQGKGSLLSQVVPVVRDKETAIAIAEAVLFKIYGKDQIIKQRPYEVYQIENHWVLFGMLPEDTKGRVFEIAIDAQDGRIVGLTHGK</sequence>
<dbReference type="EMBL" id="JASJOS010000006">
    <property type="protein sequence ID" value="MDJ1481790.1"/>
    <property type="molecule type" value="Genomic_DNA"/>
</dbReference>
<name>A0AAE3QQS7_9BACT</name>
<gene>
    <name evidence="2" type="ORF">QNI16_14915</name>
</gene>
<evidence type="ECO:0000313" key="2">
    <source>
        <dbReference type="EMBL" id="MDJ1481790.1"/>
    </source>
</evidence>
<dbReference type="Pfam" id="PF15631">
    <property type="entry name" value="Imm-NTF2-2"/>
    <property type="match status" value="1"/>
</dbReference>
<comment type="caution">
    <text evidence="2">The sequence shown here is derived from an EMBL/GenBank/DDBJ whole genome shotgun (WGS) entry which is preliminary data.</text>
</comment>
<dbReference type="Proteomes" id="UP001241110">
    <property type="component" value="Unassembled WGS sequence"/>
</dbReference>
<organism evidence="2 3">
    <name type="scientific">Xanthocytophaga flava</name>
    <dbReference type="NCBI Taxonomy" id="3048013"/>
    <lineage>
        <taxon>Bacteria</taxon>
        <taxon>Pseudomonadati</taxon>
        <taxon>Bacteroidota</taxon>
        <taxon>Cytophagia</taxon>
        <taxon>Cytophagales</taxon>
        <taxon>Rhodocytophagaceae</taxon>
        <taxon>Xanthocytophaga</taxon>
    </lineage>
</organism>
<evidence type="ECO:0000259" key="1">
    <source>
        <dbReference type="Pfam" id="PF15631"/>
    </source>
</evidence>
<evidence type="ECO:0000313" key="3">
    <source>
        <dbReference type="Proteomes" id="UP001241110"/>
    </source>
</evidence>
<reference evidence="2" key="1">
    <citation type="submission" date="2023-05" db="EMBL/GenBank/DDBJ databases">
        <authorList>
            <person name="Zhang X."/>
        </authorList>
    </citation>
    <scope>NUCLEOTIDE SEQUENCE</scope>
    <source>
        <strain evidence="2">YF14B1</strain>
    </source>
</reference>
<accession>A0AAE3QQS7</accession>
<dbReference type="InterPro" id="IPR028921">
    <property type="entry name" value="NTF2_fold_dom"/>
</dbReference>
<feature type="domain" description="NTF2 fold" evidence="1">
    <location>
        <begin position="58"/>
        <end position="124"/>
    </location>
</feature>